<reference evidence="1" key="2">
    <citation type="submission" date="2015-02" db="UniProtKB">
        <authorList>
            <consortium name="EnsemblMetazoa"/>
        </authorList>
    </citation>
    <scope>IDENTIFICATION</scope>
</reference>
<dbReference type="Proteomes" id="UP000014500">
    <property type="component" value="Unassembled WGS sequence"/>
</dbReference>
<protein>
    <submittedName>
        <fullName evidence="1">Uncharacterized protein</fullName>
    </submittedName>
</protein>
<dbReference type="EMBL" id="JH431216">
    <property type="status" value="NOT_ANNOTATED_CDS"/>
    <property type="molecule type" value="Genomic_DNA"/>
</dbReference>
<dbReference type="AlphaFoldDB" id="T1INV5"/>
<name>T1INV5_STRMM</name>
<sequence>METKEYETLERMEGWKEYIVGTSAMGWTHFYNFTNEINEIKKFLHFFFLKIFVDGDGGNCVVGGLNLKYKIYVTS</sequence>
<dbReference type="HOGENOM" id="CLU_2674216_0_0_1"/>
<dbReference type="EnsemblMetazoa" id="SMAR002693-RA">
    <property type="protein sequence ID" value="SMAR002693-PA"/>
    <property type="gene ID" value="SMAR002693"/>
</dbReference>
<keyword evidence="2" id="KW-1185">Reference proteome</keyword>
<evidence type="ECO:0000313" key="1">
    <source>
        <dbReference type="EnsemblMetazoa" id="SMAR002693-PA"/>
    </source>
</evidence>
<proteinExistence type="predicted"/>
<reference evidence="2" key="1">
    <citation type="submission" date="2011-05" db="EMBL/GenBank/DDBJ databases">
        <authorList>
            <person name="Richards S.R."/>
            <person name="Qu J."/>
            <person name="Jiang H."/>
            <person name="Jhangiani S.N."/>
            <person name="Agravi P."/>
            <person name="Goodspeed R."/>
            <person name="Gross S."/>
            <person name="Mandapat C."/>
            <person name="Jackson L."/>
            <person name="Mathew T."/>
            <person name="Pu L."/>
            <person name="Thornton R."/>
            <person name="Saada N."/>
            <person name="Wilczek-Boney K.B."/>
            <person name="Lee S."/>
            <person name="Kovar C."/>
            <person name="Wu Y."/>
            <person name="Scherer S.E."/>
            <person name="Worley K.C."/>
            <person name="Muzny D.M."/>
            <person name="Gibbs R."/>
        </authorList>
    </citation>
    <scope>NUCLEOTIDE SEQUENCE</scope>
    <source>
        <strain evidence="2">Brora</strain>
    </source>
</reference>
<evidence type="ECO:0000313" key="2">
    <source>
        <dbReference type="Proteomes" id="UP000014500"/>
    </source>
</evidence>
<accession>T1INV5</accession>
<organism evidence="1 2">
    <name type="scientific">Strigamia maritima</name>
    <name type="common">European centipede</name>
    <name type="synonym">Geophilus maritimus</name>
    <dbReference type="NCBI Taxonomy" id="126957"/>
    <lineage>
        <taxon>Eukaryota</taxon>
        <taxon>Metazoa</taxon>
        <taxon>Ecdysozoa</taxon>
        <taxon>Arthropoda</taxon>
        <taxon>Myriapoda</taxon>
        <taxon>Chilopoda</taxon>
        <taxon>Pleurostigmophora</taxon>
        <taxon>Geophilomorpha</taxon>
        <taxon>Linotaeniidae</taxon>
        <taxon>Strigamia</taxon>
    </lineage>
</organism>